<dbReference type="Proteomes" id="UP000255168">
    <property type="component" value="Plasmid II"/>
</dbReference>
<dbReference type="InterPro" id="IPR051398">
    <property type="entry name" value="Polysacch_Deacetylase"/>
</dbReference>
<geneLocation type="plasmid" evidence="4">
    <name>II</name>
</geneLocation>
<evidence type="ECO:0000259" key="2">
    <source>
        <dbReference type="PROSITE" id="PS51677"/>
    </source>
</evidence>
<dbReference type="Gene3D" id="3.20.20.370">
    <property type="entry name" value="Glycoside hydrolase/deacetylase"/>
    <property type="match status" value="1"/>
</dbReference>
<dbReference type="EMBL" id="LT984807">
    <property type="protein sequence ID" value="SPD61227.1"/>
    <property type="molecule type" value="Genomic_DNA"/>
</dbReference>
<keyword evidence="4" id="KW-0614">Plasmid</keyword>
<organism evidence="4 5">
    <name type="scientific">Cupriavidus neocaledonicus</name>
    <dbReference type="NCBI Taxonomy" id="1040979"/>
    <lineage>
        <taxon>Bacteria</taxon>
        <taxon>Pseudomonadati</taxon>
        <taxon>Pseudomonadota</taxon>
        <taxon>Betaproteobacteria</taxon>
        <taxon>Burkholderiales</taxon>
        <taxon>Burkholderiaceae</taxon>
        <taxon>Cupriavidus</taxon>
    </lineage>
</organism>
<evidence type="ECO:0000313" key="5">
    <source>
        <dbReference type="Proteomes" id="UP000255168"/>
    </source>
</evidence>
<dbReference type="SUPFAM" id="SSF88713">
    <property type="entry name" value="Glycoside hydrolase/deacetylase"/>
    <property type="match status" value="1"/>
</dbReference>
<dbReference type="InterPro" id="IPR002509">
    <property type="entry name" value="NODB_dom"/>
</dbReference>
<sequence length="307" mass="34665">MASGAIRPRARSLSQRARGLCSLPHTRAGQWRHRLANVDQRTELVPAAHQNGLHRRHPHGAQPVPAMPIPILMYHQIDAPPPRRSPGRGLWVPPARFRRQMRLMHRLGYRGLSMRDLMPYLHGERSGKVFGITFDDGFRNVFEHAMPALDALGFTATNYFVSRQLSGSNVWDRELGIRPAALMSVAQMRAWHQRGHEVGSHTLDHVDLRRMAPHEARRQIAVSKDELEQWLGVPVTAFCYPYGSQDAAHRDMVRDAGYANATITARGLARATDDPFGLPRVSVYCGTGMLGFLRKCLTGHEDRWREA</sequence>
<evidence type="ECO:0000313" key="4">
    <source>
        <dbReference type="EMBL" id="SPD61227.1"/>
    </source>
</evidence>
<dbReference type="GO" id="GO:0005975">
    <property type="term" value="P:carbohydrate metabolic process"/>
    <property type="evidence" value="ECO:0007669"/>
    <property type="project" value="InterPro"/>
</dbReference>
<reference evidence="5 6" key="1">
    <citation type="submission" date="2018-01" db="EMBL/GenBank/DDBJ databases">
        <authorList>
            <person name="Clerissi C."/>
        </authorList>
    </citation>
    <scope>NUCLEOTIDE SEQUENCE [LARGE SCALE GENOMIC DNA]</scope>
    <source>
        <strain evidence="3">Cupriavidus taiwanensis STM 6082</strain>
        <strain evidence="4">Cupriavidus taiwanensis STM 6160</strain>
        <plasmid evidence="4">II</plasmid>
        <plasmid evidence="5">ii</plasmid>
    </source>
</reference>
<evidence type="ECO:0000256" key="1">
    <source>
        <dbReference type="ARBA" id="ARBA00022729"/>
    </source>
</evidence>
<dbReference type="EMBL" id="OFTC01000032">
    <property type="protein sequence ID" value="SOZ37922.1"/>
    <property type="molecule type" value="Genomic_DNA"/>
</dbReference>
<protein>
    <submittedName>
        <fullName evidence="3 4">Polysaccharide deacetylase</fullName>
    </submittedName>
</protein>
<dbReference type="PROSITE" id="PS51677">
    <property type="entry name" value="NODB"/>
    <property type="match status" value="1"/>
</dbReference>
<gene>
    <name evidence="3" type="ORF">CBM2605_B10139</name>
    <name evidence="4" type="ORF">CBM2607_MP21891</name>
</gene>
<dbReference type="GO" id="GO:0016810">
    <property type="term" value="F:hydrolase activity, acting on carbon-nitrogen (but not peptide) bonds"/>
    <property type="evidence" value="ECO:0007669"/>
    <property type="project" value="InterPro"/>
</dbReference>
<accession>A0A375HWZ0</accession>
<dbReference type="InterPro" id="IPR011330">
    <property type="entry name" value="Glyco_hydro/deAcase_b/a-brl"/>
</dbReference>
<geneLocation type="plasmid" evidence="5">
    <name>ii</name>
</geneLocation>
<dbReference type="PANTHER" id="PTHR34216:SF7">
    <property type="entry name" value="POLY-BETA-1,6-N-ACETYL-D-GLUCOSAMINE N-DEACETYLASE"/>
    <property type="match status" value="1"/>
</dbReference>
<feature type="domain" description="NodB homology" evidence="2">
    <location>
        <begin position="128"/>
        <end position="307"/>
    </location>
</feature>
<name>A0A375HWZ0_9BURK</name>
<dbReference type="Pfam" id="PF01522">
    <property type="entry name" value="Polysacc_deac_1"/>
    <property type="match status" value="1"/>
</dbReference>
<evidence type="ECO:0000313" key="3">
    <source>
        <dbReference type="EMBL" id="SOZ37922.1"/>
    </source>
</evidence>
<keyword evidence="6" id="KW-1185">Reference proteome</keyword>
<keyword evidence="1" id="KW-0732">Signal</keyword>
<dbReference type="PANTHER" id="PTHR34216">
    <property type="match status" value="1"/>
</dbReference>
<dbReference type="CDD" id="cd10918">
    <property type="entry name" value="CE4_NodB_like_5s_6s"/>
    <property type="match status" value="1"/>
</dbReference>
<evidence type="ECO:0000313" key="6">
    <source>
        <dbReference type="Proteomes" id="UP000256710"/>
    </source>
</evidence>
<dbReference type="AlphaFoldDB" id="A0A375HWZ0"/>
<dbReference type="Proteomes" id="UP000256710">
    <property type="component" value="Unassembled WGS sequence"/>
</dbReference>
<proteinExistence type="predicted"/>